<gene>
    <name evidence="2" type="ORF">DFR46_1608</name>
</gene>
<feature type="chain" id="PRO_5017619508" evidence="1">
    <location>
        <begin position="35"/>
        <end position="53"/>
    </location>
</feature>
<evidence type="ECO:0000313" key="3">
    <source>
        <dbReference type="Proteomes" id="UP000256310"/>
    </source>
</evidence>
<comment type="caution">
    <text evidence="2">The sequence shown here is derived from an EMBL/GenBank/DDBJ whole genome shotgun (WGS) entry which is preliminary data.</text>
</comment>
<feature type="signal peptide" evidence="1">
    <location>
        <begin position="1"/>
        <end position="34"/>
    </location>
</feature>
<name>A0A3D9FFI5_9SPHN</name>
<dbReference type="EMBL" id="QRDP01000004">
    <property type="protein sequence ID" value="RED16584.1"/>
    <property type="molecule type" value="Genomic_DNA"/>
</dbReference>
<accession>A0A3D9FFI5</accession>
<reference evidence="2 3" key="1">
    <citation type="submission" date="2018-07" db="EMBL/GenBank/DDBJ databases">
        <title>Genomic Encyclopedia of Type Strains, Phase IV (KMG-IV): sequencing the most valuable type-strain genomes for metagenomic binning, comparative biology and taxonomic classification.</title>
        <authorList>
            <person name="Goeker M."/>
        </authorList>
    </citation>
    <scope>NUCLEOTIDE SEQUENCE [LARGE SCALE GENOMIC DNA]</scope>
    <source>
        <strain evidence="2 3">DSM 26725</strain>
    </source>
</reference>
<dbReference type="Proteomes" id="UP000256310">
    <property type="component" value="Unassembled WGS sequence"/>
</dbReference>
<dbReference type="AlphaFoldDB" id="A0A3D9FFI5"/>
<keyword evidence="1" id="KW-0732">Signal</keyword>
<protein>
    <submittedName>
        <fullName evidence="2">Uncharacterized protein</fullName>
    </submittedName>
</protein>
<keyword evidence="3" id="KW-1185">Reference proteome</keyword>
<dbReference type="RefSeq" id="WP_162843427.1">
    <property type="nucleotide sequence ID" value="NZ_QRDP01000004.1"/>
</dbReference>
<organism evidence="2 3">
    <name type="scientific">Parasphingopyxis lamellibrachiae</name>
    <dbReference type="NCBI Taxonomy" id="680125"/>
    <lineage>
        <taxon>Bacteria</taxon>
        <taxon>Pseudomonadati</taxon>
        <taxon>Pseudomonadota</taxon>
        <taxon>Alphaproteobacteria</taxon>
        <taxon>Sphingomonadales</taxon>
        <taxon>Sphingomonadaceae</taxon>
        <taxon>Parasphingopyxis</taxon>
    </lineage>
</organism>
<proteinExistence type="predicted"/>
<sequence length="53" mass="5420">MNNQNSIQQRFFATVAAAAVSTMCILGTVGPVQAGSTATQTQFAQTATQQSAA</sequence>
<evidence type="ECO:0000313" key="2">
    <source>
        <dbReference type="EMBL" id="RED16584.1"/>
    </source>
</evidence>
<evidence type="ECO:0000256" key="1">
    <source>
        <dbReference type="SAM" id="SignalP"/>
    </source>
</evidence>